<dbReference type="InterPro" id="IPR000257">
    <property type="entry name" value="Uroporphyrinogen_deCOase"/>
</dbReference>
<keyword evidence="5 7" id="KW-0456">Lyase</keyword>
<evidence type="ECO:0000256" key="1">
    <source>
        <dbReference type="ARBA" id="ARBA00004804"/>
    </source>
</evidence>
<dbReference type="RefSeq" id="WP_068772555.1">
    <property type="nucleotide sequence ID" value="NZ_CP109796.1"/>
</dbReference>
<evidence type="ECO:0000313" key="10">
    <source>
        <dbReference type="EMBL" id="OAM87541.1"/>
    </source>
</evidence>
<feature type="binding site" evidence="7">
    <location>
        <position position="348"/>
    </location>
    <ligand>
        <name>substrate</name>
    </ligand>
</feature>
<dbReference type="PROSITE" id="PS00906">
    <property type="entry name" value="UROD_1"/>
    <property type="match status" value="1"/>
</dbReference>
<feature type="binding site" evidence="7">
    <location>
        <position position="179"/>
    </location>
    <ligand>
        <name>substrate</name>
    </ligand>
</feature>
<dbReference type="GO" id="GO:0005829">
    <property type="term" value="C:cytosol"/>
    <property type="evidence" value="ECO:0007669"/>
    <property type="project" value="TreeGrafter"/>
</dbReference>
<evidence type="ECO:0000256" key="3">
    <source>
        <dbReference type="ARBA" id="ARBA00012288"/>
    </source>
</evidence>
<dbReference type="AlphaFoldDB" id="A0A178ID54"/>
<dbReference type="Gene3D" id="3.20.20.210">
    <property type="match status" value="1"/>
</dbReference>
<dbReference type="PROSITE" id="PS00907">
    <property type="entry name" value="UROD_2"/>
    <property type="match status" value="1"/>
</dbReference>
<feature type="domain" description="Uroporphyrinogen decarboxylase (URO-D)" evidence="9">
    <location>
        <begin position="167"/>
        <end position="183"/>
    </location>
</feature>
<keyword evidence="4 7" id="KW-0210">Decarboxylase</keyword>
<evidence type="ECO:0000256" key="4">
    <source>
        <dbReference type="ARBA" id="ARBA00022793"/>
    </source>
</evidence>
<evidence type="ECO:0000259" key="9">
    <source>
        <dbReference type="PROSITE" id="PS00907"/>
    </source>
</evidence>
<dbReference type="InterPro" id="IPR006361">
    <property type="entry name" value="Uroporphyrinogen_deCO2ase_HemE"/>
</dbReference>
<protein>
    <recommendedName>
        <fullName evidence="3 7">Uroporphyrinogen decarboxylase</fullName>
        <shortName evidence="7">UPD</shortName>
        <shortName evidence="7">URO-D</shortName>
        <ecNumber evidence="3 7">4.1.1.37</ecNumber>
    </recommendedName>
</protein>
<comment type="similarity">
    <text evidence="2 7">Belongs to the uroporphyrinogen decarboxylase family.</text>
</comment>
<comment type="caution">
    <text evidence="10">The sequence shown here is derived from an EMBL/GenBank/DDBJ whole genome shotgun (WGS) entry which is preliminary data.</text>
</comment>
<dbReference type="EC" id="4.1.1.37" evidence="3 7"/>
<dbReference type="OrthoDB" id="9806656at2"/>
<keyword evidence="7" id="KW-0963">Cytoplasm</keyword>
<feature type="binding site" evidence="7">
    <location>
        <position position="234"/>
    </location>
    <ligand>
        <name>substrate</name>
    </ligand>
</feature>
<comment type="pathway">
    <text evidence="1 7">Porphyrin-containing compound metabolism; protoporphyrin-IX biosynthesis; coproporphyrinogen-III from 5-aminolevulinate: step 4/4.</text>
</comment>
<reference evidence="10 11" key="1">
    <citation type="submission" date="2016-01" db="EMBL/GenBank/DDBJ databases">
        <title>High potential of lignocellulose degradation of a new Verrucomicrobia species.</title>
        <authorList>
            <person name="Wang Y."/>
            <person name="Shi Y."/>
            <person name="Qiu Z."/>
            <person name="Liu S."/>
            <person name="Yang H."/>
        </authorList>
    </citation>
    <scope>NUCLEOTIDE SEQUENCE [LARGE SCALE GENOMIC DNA]</scope>
    <source>
        <strain evidence="10 11">TSB47</strain>
    </source>
</reference>
<comment type="function">
    <text evidence="7">Catalyzes the decarboxylation of four acetate groups of uroporphyrinogen-III to yield coproporphyrinogen-III.</text>
</comment>
<evidence type="ECO:0000256" key="2">
    <source>
        <dbReference type="ARBA" id="ARBA00009935"/>
    </source>
</evidence>
<comment type="subcellular location">
    <subcellularLocation>
        <location evidence="7">Cytoplasm</location>
    </subcellularLocation>
</comment>
<keyword evidence="11" id="KW-1185">Reference proteome</keyword>
<feature type="binding site" evidence="7">
    <location>
        <position position="75"/>
    </location>
    <ligand>
        <name>substrate</name>
    </ligand>
</feature>
<dbReference type="PANTHER" id="PTHR21091">
    <property type="entry name" value="METHYLTETRAHYDROFOLATE:HOMOCYSTEINE METHYLTRANSFERASE RELATED"/>
    <property type="match status" value="1"/>
</dbReference>
<dbReference type="GO" id="GO:0019353">
    <property type="term" value="P:protoporphyrinogen IX biosynthetic process from glutamate"/>
    <property type="evidence" value="ECO:0007669"/>
    <property type="project" value="TreeGrafter"/>
</dbReference>
<dbReference type="STRING" id="1184151.AW736_22545"/>
<dbReference type="Pfam" id="PF01208">
    <property type="entry name" value="URO-D"/>
    <property type="match status" value="2"/>
</dbReference>
<evidence type="ECO:0000256" key="6">
    <source>
        <dbReference type="ARBA" id="ARBA00023244"/>
    </source>
</evidence>
<proteinExistence type="inferred from homology"/>
<feature type="site" description="Transition state stabilizer" evidence="7">
    <location>
        <position position="75"/>
    </location>
</feature>
<dbReference type="UniPathway" id="UPA00251">
    <property type="reaction ID" value="UER00321"/>
</dbReference>
<dbReference type="HAMAP" id="MF_00218">
    <property type="entry name" value="URO_D"/>
    <property type="match status" value="1"/>
</dbReference>
<gene>
    <name evidence="7" type="primary">hemE</name>
    <name evidence="10" type="ORF">AW736_22545</name>
</gene>
<dbReference type="InterPro" id="IPR038071">
    <property type="entry name" value="UROD/MetE-like_sf"/>
</dbReference>
<evidence type="ECO:0000256" key="5">
    <source>
        <dbReference type="ARBA" id="ARBA00023239"/>
    </source>
</evidence>
<feature type="domain" description="Uroporphyrinogen decarboxylase (URO-D)" evidence="8">
    <location>
        <begin position="20"/>
        <end position="29"/>
    </location>
</feature>
<keyword evidence="6 7" id="KW-0627">Porphyrin biosynthesis</keyword>
<feature type="binding site" evidence="7">
    <location>
        <begin position="25"/>
        <end position="29"/>
    </location>
    <ligand>
        <name>substrate</name>
    </ligand>
</feature>
<dbReference type="PANTHER" id="PTHR21091:SF169">
    <property type="entry name" value="UROPORPHYRINOGEN DECARBOXYLASE"/>
    <property type="match status" value="1"/>
</dbReference>
<dbReference type="GO" id="GO:0004853">
    <property type="term" value="F:uroporphyrinogen decarboxylase activity"/>
    <property type="evidence" value="ECO:0007669"/>
    <property type="project" value="UniProtKB-UniRule"/>
</dbReference>
<evidence type="ECO:0000313" key="11">
    <source>
        <dbReference type="Proteomes" id="UP000078486"/>
    </source>
</evidence>
<dbReference type="CDD" id="cd00717">
    <property type="entry name" value="URO-D"/>
    <property type="match status" value="1"/>
</dbReference>
<comment type="subunit">
    <text evidence="7">Homodimer.</text>
</comment>
<name>A0A178ID54_9BACT</name>
<comment type="caution">
    <text evidence="7">Lacks conserved residue(s) required for the propagation of feature annotation.</text>
</comment>
<evidence type="ECO:0000259" key="8">
    <source>
        <dbReference type="PROSITE" id="PS00906"/>
    </source>
</evidence>
<organism evidence="10 11">
    <name type="scientific">Termitidicoccus mucosus</name>
    <dbReference type="NCBI Taxonomy" id="1184151"/>
    <lineage>
        <taxon>Bacteria</taxon>
        <taxon>Pseudomonadati</taxon>
        <taxon>Verrucomicrobiota</taxon>
        <taxon>Opitutia</taxon>
        <taxon>Opitutales</taxon>
        <taxon>Opitutaceae</taxon>
        <taxon>Termitidicoccus</taxon>
    </lineage>
</organism>
<dbReference type="EMBL" id="LRRQ01000169">
    <property type="protein sequence ID" value="OAM87541.1"/>
    <property type="molecule type" value="Genomic_DNA"/>
</dbReference>
<accession>A0A178ID54</accession>
<dbReference type="SUPFAM" id="SSF51726">
    <property type="entry name" value="UROD/MetE-like"/>
    <property type="match status" value="1"/>
</dbReference>
<comment type="catalytic activity">
    <reaction evidence="7">
        <text>uroporphyrinogen III + 4 H(+) = coproporphyrinogen III + 4 CO2</text>
        <dbReference type="Rhea" id="RHEA:19865"/>
        <dbReference type="ChEBI" id="CHEBI:15378"/>
        <dbReference type="ChEBI" id="CHEBI:16526"/>
        <dbReference type="ChEBI" id="CHEBI:57308"/>
        <dbReference type="ChEBI" id="CHEBI:57309"/>
        <dbReference type="EC" id="4.1.1.37"/>
    </reaction>
</comment>
<sequence length="370" mass="40222">MTSRDRFLAACAGQPLERPPLWIMRQAGRYLPEYRALKARHSFLAMVRTPALAAEVTLQPLRRFPGIDAAILFSDILVIPEALGQPYTFRDTGGIAMERRLETRADIDALAPAEAVPERLAYVADALRILKHELTPAATPPSVIPHGRHVASLGTPFRIPHSTKALLGFGGSPWTLAAYMLEGGSSDDFARAKLLFHTDRAAFDALLAKLTAALIAYFKMQIAAGADAIQIFDSWGGVIAGPDYETASLNWIREIIAALPPDFPVILYAKNTAPHHIAQAFCGACALSIDWTSDLSIVRRNLPASVALQGNLDPSILQTTPAITRRETARLLESMRGLPGGHIFNLGHGITPQARIECVEALVETVTAWR</sequence>
<evidence type="ECO:0000256" key="7">
    <source>
        <dbReference type="HAMAP-Rule" id="MF_00218"/>
    </source>
</evidence>
<dbReference type="Proteomes" id="UP000078486">
    <property type="component" value="Unassembled WGS sequence"/>
</dbReference>